<dbReference type="SUPFAM" id="SSF56801">
    <property type="entry name" value="Acetyl-CoA synthetase-like"/>
    <property type="match status" value="1"/>
</dbReference>
<comment type="caution">
    <text evidence="2">The sequence shown here is derived from an EMBL/GenBank/DDBJ whole genome shotgun (WGS) entry which is preliminary data.</text>
</comment>
<feature type="region of interest" description="Disordered" evidence="1">
    <location>
        <begin position="94"/>
        <end position="113"/>
    </location>
</feature>
<sequence>MAPLKSVAELCESLRSASGAPRLIWYGPGSERVELSGRVLENWVAKTSNMLVEELDAVAGTVVAVGMPPHWKSLVWALASWQVGAVTVLRDETVRNDGTAPGDRTAPDDGAPVDVRLTMDAAPEAPRVGREGDREDELLVLVAPGALDMRWPGTLPSGAVDYAATVRAFGDVYLEDPADSGAELIRAGGKSFTFSDLLDGADQPAEGIWLVPAALPLLTVLPAAVRIWAAGGTVVLVHPEVEVTDRLMEGERVTARLAV</sequence>
<dbReference type="NCBIfam" id="TIGR03089">
    <property type="entry name" value="TIGR03089 family protein"/>
    <property type="match status" value="1"/>
</dbReference>
<proteinExistence type="predicted"/>
<accession>A0ABT6CY49</accession>
<organism evidence="2 3">
    <name type="scientific">Arthrobacter vasquezii</name>
    <dbReference type="NCBI Taxonomy" id="2977629"/>
    <lineage>
        <taxon>Bacteria</taxon>
        <taxon>Bacillati</taxon>
        <taxon>Actinomycetota</taxon>
        <taxon>Actinomycetes</taxon>
        <taxon>Micrococcales</taxon>
        <taxon>Micrococcaceae</taxon>
        <taxon>Arthrobacter</taxon>
    </lineage>
</organism>
<keyword evidence="3" id="KW-1185">Reference proteome</keyword>
<name>A0ABT6CY49_9MICC</name>
<evidence type="ECO:0000313" key="2">
    <source>
        <dbReference type="EMBL" id="MDF9278412.1"/>
    </source>
</evidence>
<protein>
    <submittedName>
        <fullName evidence="2">TIGR03089 family protein</fullName>
    </submittedName>
</protein>
<dbReference type="EMBL" id="JAROKN010000030">
    <property type="protein sequence ID" value="MDF9278412.1"/>
    <property type="molecule type" value="Genomic_DNA"/>
</dbReference>
<dbReference type="InterPro" id="IPR017523">
    <property type="entry name" value="Rv3268"/>
</dbReference>
<reference evidence="2 3" key="1">
    <citation type="journal article" date="2023" name="Int. J. Syst. Evol. Microbiol.">
        <title>Arthrobacter vasquezii sp. nov., isolated from a soil sample from Union Glacier, Antarctica.</title>
        <authorList>
            <person name="Valenzuela-Ibaceta F."/>
            <person name="Carrasco V."/>
            <person name="Lagos-Moraga S."/>
            <person name="Dietz-Vargas C."/>
            <person name="Navarro C.A."/>
            <person name="Perez-Donoso J.M."/>
        </authorList>
    </citation>
    <scope>NUCLEOTIDE SEQUENCE [LARGE SCALE GENOMIC DNA]</scope>
    <source>
        <strain evidence="2 3">EH-1B-1</strain>
    </source>
</reference>
<dbReference type="RefSeq" id="WP_277358855.1">
    <property type="nucleotide sequence ID" value="NZ_JAROKN010000030.1"/>
</dbReference>
<evidence type="ECO:0000256" key="1">
    <source>
        <dbReference type="SAM" id="MobiDB-lite"/>
    </source>
</evidence>
<dbReference type="Proteomes" id="UP001220456">
    <property type="component" value="Unassembled WGS sequence"/>
</dbReference>
<gene>
    <name evidence="2" type="ORF">P4U43_11495</name>
</gene>
<evidence type="ECO:0000313" key="3">
    <source>
        <dbReference type="Proteomes" id="UP001220456"/>
    </source>
</evidence>